<evidence type="ECO:0000256" key="2">
    <source>
        <dbReference type="SAM" id="MobiDB-lite"/>
    </source>
</evidence>
<feature type="compositionally biased region" description="Basic and acidic residues" evidence="2">
    <location>
        <begin position="267"/>
        <end position="279"/>
    </location>
</feature>
<dbReference type="Proteomes" id="UP001064489">
    <property type="component" value="Chromosome 2"/>
</dbReference>
<accession>A0AAD5NJ31</accession>
<reference evidence="3" key="1">
    <citation type="journal article" date="2022" name="Plant J.">
        <title>Strategies of tolerance reflected in two North American maple genomes.</title>
        <authorList>
            <person name="McEvoy S.L."/>
            <person name="Sezen U.U."/>
            <person name="Trouern-Trend A."/>
            <person name="McMahon S.M."/>
            <person name="Schaberg P.G."/>
            <person name="Yang J."/>
            <person name="Wegrzyn J.L."/>
            <person name="Swenson N.G."/>
        </authorList>
    </citation>
    <scope>NUCLEOTIDE SEQUENCE</scope>
    <source>
        <strain evidence="3">91603</strain>
    </source>
</reference>
<dbReference type="SUPFAM" id="SSF56784">
    <property type="entry name" value="HAD-like"/>
    <property type="match status" value="1"/>
</dbReference>
<reference evidence="3" key="2">
    <citation type="submission" date="2023-02" db="EMBL/GenBank/DDBJ databases">
        <authorList>
            <person name="Swenson N.G."/>
            <person name="Wegrzyn J.L."/>
            <person name="Mcevoy S.L."/>
        </authorList>
    </citation>
    <scope>NUCLEOTIDE SEQUENCE</scope>
    <source>
        <strain evidence="3">91603</strain>
        <tissue evidence="3">Leaf</tissue>
    </source>
</reference>
<feature type="compositionally biased region" description="Acidic residues" evidence="2">
    <location>
        <begin position="229"/>
        <end position="252"/>
    </location>
</feature>
<sequence>MERKAPALPESLKLYKKLLSLKIKVVFLTGRAEEQRIVTTNNLKKFGFLTWEKLILKESYYSGKTAVAYKSNERKKLEKNGYRIVGNIGDQWSDLLGTNAAPISPYPSQQISRALLSPVNHTIECRLEDEDVDEEALEVAEALLLKNLLNFSPSVADVVLPAPTTINASNFPQELVKDSRQQQKRKKSSMESSFEQIANLGMKEIDDYFDEIEQKYQDQGEKDDTEKKEDEDEENNDEEAVEEYDEEFSDDGDYNKNEDFDDDEDDFHMNDDDNDEPMH</sequence>
<dbReference type="PANTHER" id="PTHR31284">
    <property type="entry name" value="ACID PHOSPHATASE-LIKE PROTEIN"/>
    <property type="match status" value="1"/>
</dbReference>
<dbReference type="Pfam" id="PF03767">
    <property type="entry name" value="Acid_phosphat_B"/>
    <property type="match status" value="1"/>
</dbReference>
<proteinExistence type="predicted"/>
<dbReference type="Gene3D" id="3.40.50.1000">
    <property type="entry name" value="HAD superfamily/HAD-like"/>
    <property type="match status" value="1"/>
</dbReference>
<comment type="caution">
    <text evidence="3">The sequence shown here is derived from an EMBL/GenBank/DDBJ whole genome shotgun (WGS) entry which is preliminary data.</text>
</comment>
<evidence type="ECO:0000256" key="1">
    <source>
        <dbReference type="ARBA" id="ARBA00022729"/>
    </source>
</evidence>
<dbReference type="EMBL" id="JAJSOW010000106">
    <property type="protein sequence ID" value="KAI9161021.1"/>
    <property type="molecule type" value="Genomic_DNA"/>
</dbReference>
<evidence type="ECO:0000313" key="3">
    <source>
        <dbReference type="EMBL" id="KAI9161021.1"/>
    </source>
</evidence>
<protein>
    <submittedName>
        <fullName evidence="3">Uncharacterized protein</fullName>
    </submittedName>
</protein>
<dbReference type="AlphaFoldDB" id="A0AAD5NJ31"/>
<keyword evidence="1" id="KW-0732">Signal</keyword>
<feature type="region of interest" description="Disordered" evidence="2">
    <location>
        <begin position="171"/>
        <end position="194"/>
    </location>
</feature>
<evidence type="ECO:0000313" key="4">
    <source>
        <dbReference type="Proteomes" id="UP001064489"/>
    </source>
</evidence>
<feature type="region of interest" description="Disordered" evidence="2">
    <location>
        <begin position="210"/>
        <end position="279"/>
    </location>
</feature>
<gene>
    <name evidence="3" type="ORF">LWI28_013674</name>
</gene>
<keyword evidence="4" id="KW-1185">Reference proteome</keyword>
<dbReference type="InterPro" id="IPR036412">
    <property type="entry name" value="HAD-like_sf"/>
</dbReference>
<name>A0AAD5NJ31_ACENE</name>
<dbReference type="PANTHER" id="PTHR31284:SF19">
    <property type="entry name" value="VEGETATIVE STORAGE PROTEIN 1-RELATED"/>
    <property type="match status" value="1"/>
</dbReference>
<feature type="compositionally biased region" description="Basic and acidic residues" evidence="2">
    <location>
        <begin position="212"/>
        <end position="228"/>
    </location>
</feature>
<organism evidence="3 4">
    <name type="scientific">Acer negundo</name>
    <name type="common">Box elder</name>
    <dbReference type="NCBI Taxonomy" id="4023"/>
    <lineage>
        <taxon>Eukaryota</taxon>
        <taxon>Viridiplantae</taxon>
        <taxon>Streptophyta</taxon>
        <taxon>Embryophyta</taxon>
        <taxon>Tracheophyta</taxon>
        <taxon>Spermatophyta</taxon>
        <taxon>Magnoliopsida</taxon>
        <taxon>eudicotyledons</taxon>
        <taxon>Gunneridae</taxon>
        <taxon>Pentapetalae</taxon>
        <taxon>rosids</taxon>
        <taxon>malvids</taxon>
        <taxon>Sapindales</taxon>
        <taxon>Sapindaceae</taxon>
        <taxon>Hippocastanoideae</taxon>
        <taxon>Acereae</taxon>
        <taxon>Acer</taxon>
    </lineage>
</organism>
<dbReference type="InterPro" id="IPR023214">
    <property type="entry name" value="HAD_sf"/>
</dbReference>
<dbReference type="InterPro" id="IPR005519">
    <property type="entry name" value="Acid_phosphat_B-like"/>
</dbReference>